<comment type="caution">
    <text evidence="2">The sequence shown here is derived from an EMBL/GenBank/DDBJ whole genome shotgun (WGS) entry which is preliminary data.</text>
</comment>
<feature type="chain" id="PRO_5035682824" evidence="1">
    <location>
        <begin position="24"/>
        <end position="336"/>
    </location>
</feature>
<accession>A0A813S8K7</accession>
<dbReference type="EMBL" id="CAJOAY010002590">
    <property type="protein sequence ID" value="CAF3964424.1"/>
    <property type="molecule type" value="Genomic_DNA"/>
</dbReference>
<organism evidence="2 6">
    <name type="scientific">Adineta steineri</name>
    <dbReference type="NCBI Taxonomy" id="433720"/>
    <lineage>
        <taxon>Eukaryota</taxon>
        <taxon>Metazoa</taxon>
        <taxon>Spiralia</taxon>
        <taxon>Gnathifera</taxon>
        <taxon>Rotifera</taxon>
        <taxon>Eurotatoria</taxon>
        <taxon>Bdelloidea</taxon>
        <taxon>Adinetida</taxon>
        <taxon>Adinetidae</taxon>
        <taxon>Adineta</taxon>
    </lineage>
</organism>
<dbReference type="Proteomes" id="UP000663860">
    <property type="component" value="Unassembled WGS sequence"/>
</dbReference>
<evidence type="ECO:0000313" key="3">
    <source>
        <dbReference type="EMBL" id="CAF1279477.1"/>
    </source>
</evidence>
<dbReference type="Proteomes" id="UP000663881">
    <property type="component" value="Unassembled WGS sequence"/>
</dbReference>
<dbReference type="EMBL" id="CAJOBB010000733">
    <property type="protein sequence ID" value="CAF3740134.1"/>
    <property type="molecule type" value="Genomic_DNA"/>
</dbReference>
<evidence type="ECO:0000313" key="2">
    <source>
        <dbReference type="EMBL" id="CAF0793622.1"/>
    </source>
</evidence>
<reference evidence="2" key="1">
    <citation type="submission" date="2021-02" db="EMBL/GenBank/DDBJ databases">
        <authorList>
            <person name="Nowell W R."/>
        </authorList>
    </citation>
    <scope>NUCLEOTIDE SEQUENCE</scope>
</reference>
<dbReference type="Proteomes" id="UP000663868">
    <property type="component" value="Unassembled WGS sequence"/>
</dbReference>
<evidence type="ECO:0000313" key="4">
    <source>
        <dbReference type="EMBL" id="CAF3740134.1"/>
    </source>
</evidence>
<evidence type="ECO:0000313" key="6">
    <source>
        <dbReference type="Proteomes" id="UP000663860"/>
    </source>
</evidence>
<dbReference type="AlphaFoldDB" id="A0A813S8K7"/>
<dbReference type="EMBL" id="CAJNOE010000041">
    <property type="protein sequence ID" value="CAF0793622.1"/>
    <property type="molecule type" value="Genomic_DNA"/>
</dbReference>
<feature type="signal peptide" evidence="1">
    <location>
        <begin position="1"/>
        <end position="23"/>
    </location>
</feature>
<proteinExistence type="predicted"/>
<dbReference type="Proteomes" id="UP000663891">
    <property type="component" value="Unassembled WGS sequence"/>
</dbReference>
<name>A0A813S8K7_9BILA</name>
<evidence type="ECO:0000313" key="5">
    <source>
        <dbReference type="EMBL" id="CAF3964424.1"/>
    </source>
</evidence>
<keyword evidence="1" id="KW-0732">Signal</keyword>
<evidence type="ECO:0000256" key="1">
    <source>
        <dbReference type="SAM" id="SignalP"/>
    </source>
</evidence>
<sequence>MMNRFLHHTFLLFLLIFPNNINTFSCINDDTIVRYKFPTLDFDAFEREIKSLGVESQGYGAMCKVQMYKAYDDLTIWFEQCFIGYENKAACPDGHCSGSFWSNSTKYEFQCVGEYPSGKQIFIETFYIPVTLNIDKNMNTYHEIQSIKYICGYTLCNSRNNTDKILNIIKQQYDLSPIRNVLNYTYKESTTTPKPLHTTKPTPAILTSPISTTSFVMNTVLENSESSANLFLSTSTDVLSTVAITTQVSTVNLQVESTVTVSTSSNLETTIKVLSRPINSIQDQTSAIKEVTRLTENSKLSTTTTLQAYSSGERFSISIYLLGWVTITIFLPICNN</sequence>
<gene>
    <name evidence="2" type="ORF">IZO911_LOCUS6538</name>
    <name evidence="4" type="ORF">KXQ929_LOCUS13605</name>
    <name evidence="5" type="ORF">OKA104_LOCUS27725</name>
    <name evidence="3" type="ORF">VCS650_LOCUS29882</name>
</gene>
<dbReference type="EMBL" id="CAJNON010000472">
    <property type="protein sequence ID" value="CAF1279477.1"/>
    <property type="molecule type" value="Genomic_DNA"/>
</dbReference>
<protein>
    <submittedName>
        <fullName evidence="2">Uncharacterized protein</fullName>
    </submittedName>
</protein>